<keyword evidence="5" id="KW-1185">Reference proteome</keyword>
<evidence type="ECO:0000313" key="5">
    <source>
        <dbReference type="Proteomes" id="UP000483293"/>
    </source>
</evidence>
<name>A0A6L9STI5_9BIFI</name>
<proteinExistence type="predicted"/>
<dbReference type="AlphaFoldDB" id="A0A6L9STI5"/>
<reference evidence="4 5" key="1">
    <citation type="submission" date="2019-10" db="EMBL/GenBank/DDBJ databases">
        <title>Bifidobacterium from non-human primates.</title>
        <authorList>
            <person name="Modesto M."/>
        </authorList>
    </citation>
    <scope>NUCLEOTIDE SEQUENCE [LARGE SCALE GENOMIC DNA]</scope>
    <source>
        <strain evidence="4 5">SMA15</strain>
    </source>
</reference>
<feature type="region of interest" description="Disordered" evidence="1">
    <location>
        <begin position="1"/>
        <end position="27"/>
    </location>
</feature>
<dbReference type="RefSeq" id="WP_163197041.1">
    <property type="nucleotide sequence ID" value="NZ_WHZV01000004.1"/>
</dbReference>
<dbReference type="NCBIfam" id="NF041390">
    <property type="entry name" value="TadE_Rv3655c"/>
    <property type="match status" value="1"/>
</dbReference>
<dbReference type="InterPro" id="IPR012495">
    <property type="entry name" value="TadE-like_dom"/>
</dbReference>
<evidence type="ECO:0000256" key="2">
    <source>
        <dbReference type="SAM" id="Phobius"/>
    </source>
</evidence>
<gene>
    <name evidence="4" type="ORF">GFD21_06045</name>
</gene>
<evidence type="ECO:0000313" key="4">
    <source>
        <dbReference type="EMBL" id="NEG55335.1"/>
    </source>
</evidence>
<dbReference type="InterPro" id="IPR049790">
    <property type="entry name" value="Rv3655c/TadE"/>
</dbReference>
<feature type="domain" description="TadE-like" evidence="3">
    <location>
        <begin position="33"/>
        <end position="75"/>
    </location>
</feature>
<keyword evidence="2" id="KW-0812">Transmembrane</keyword>
<feature type="compositionally biased region" description="Basic residues" evidence="1">
    <location>
        <begin position="1"/>
        <end position="12"/>
    </location>
</feature>
<feature type="transmembrane region" description="Helical" evidence="2">
    <location>
        <begin position="39"/>
        <end position="57"/>
    </location>
</feature>
<protein>
    <submittedName>
        <fullName evidence="4">Pilus assembly protein</fullName>
    </submittedName>
</protein>
<evidence type="ECO:0000259" key="3">
    <source>
        <dbReference type="Pfam" id="PF07811"/>
    </source>
</evidence>
<evidence type="ECO:0000256" key="1">
    <source>
        <dbReference type="SAM" id="MobiDB-lite"/>
    </source>
</evidence>
<dbReference type="Pfam" id="PF07811">
    <property type="entry name" value="TadE"/>
    <property type="match status" value="1"/>
</dbReference>
<sequence>MIAAYARRRARRPPAGTERSVLRERSASAADPGTVTAEFATVLPAVVAMALLLLALARMVMVSIGCQDAASAAARAAVAAQASDSDAAKAAASVVNGASVELSRAGDRVTVVTQCPVIPDPLGVLPTVVRGRAVGVMS</sequence>
<keyword evidence="2" id="KW-0472">Membrane</keyword>
<keyword evidence="2" id="KW-1133">Transmembrane helix</keyword>
<dbReference type="Proteomes" id="UP000483293">
    <property type="component" value="Unassembled WGS sequence"/>
</dbReference>
<organism evidence="4 5">
    <name type="scientific">Bifidobacterium platyrrhinorum</name>
    <dbReference type="NCBI Taxonomy" id="2661628"/>
    <lineage>
        <taxon>Bacteria</taxon>
        <taxon>Bacillati</taxon>
        <taxon>Actinomycetota</taxon>
        <taxon>Actinomycetes</taxon>
        <taxon>Bifidobacteriales</taxon>
        <taxon>Bifidobacteriaceae</taxon>
        <taxon>Bifidobacterium</taxon>
    </lineage>
</organism>
<accession>A0A6L9STI5</accession>
<dbReference type="EMBL" id="WHZV01000004">
    <property type="protein sequence ID" value="NEG55335.1"/>
    <property type="molecule type" value="Genomic_DNA"/>
</dbReference>
<comment type="caution">
    <text evidence="4">The sequence shown here is derived from an EMBL/GenBank/DDBJ whole genome shotgun (WGS) entry which is preliminary data.</text>
</comment>